<organism evidence="6 7">
    <name type="scientific">Paenibacillus glycanilyticus</name>
    <dbReference type="NCBI Taxonomy" id="126569"/>
    <lineage>
        <taxon>Bacteria</taxon>
        <taxon>Bacillati</taxon>
        <taxon>Bacillota</taxon>
        <taxon>Bacilli</taxon>
        <taxon>Bacillales</taxon>
        <taxon>Paenibacillaceae</taxon>
        <taxon>Paenibacillus</taxon>
    </lineage>
</organism>
<dbReference type="EMBL" id="BSSQ01000001">
    <property type="protein sequence ID" value="GLX66063.1"/>
    <property type="molecule type" value="Genomic_DNA"/>
</dbReference>
<dbReference type="SUPFAM" id="SSF75005">
    <property type="entry name" value="Arabinanase/levansucrase/invertase"/>
    <property type="match status" value="1"/>
</dbReference>
<dbReference type="InterPro" id="IPR012341">
    <property type="entry name" value="6hp_glycosidase-like_sf"/>
</dbReference>
<dbReference type="SUPFAM" id="SSF48208">
    <property type="entry name" value="Six-hairpin glycosidases"/>
    <property type="match status" value="1"/>
</dbReference>
<evidence type="ECO:0000313" key="6">
    <source>
        <dbReference type="EMBL" id="GLX66063.1"/>
    </source>
</evidence>
<dbReference type="Pfam" id="PF00251">
    <property type="entry name" value="Glyco_hydro_32N"/>
    <property type="match status" value="1"/>
</dbReference>
<dbReference type="InterPro" id="IPR023296">
    <property type="entry name" value="Glyco_hydro_beta-prop_sf"/>
</dbReference>
<comment type="caution">
    <text evidence="6">The sequence shown here is derived from an EMBL/GenBank/DDBJ whole genome shotgun (WGS) entry which is preliminary data.</text>
</comment>
<dbReference type="Pfam" id="PF08244">
    <property type="entry name" value="Glyco_hydro_32C"/>
    <property type="match status" value="1"/>
</dbReference>
<evidence type="ECO:0000256" key="1">
    <source>
        <dbReference type="ARBA" id="ARBA00009902"/>
    </source>
</evidence>
<dbReference type="PANTHER" id="PTHR42800">
    <property type="entry name" value="EXOINULINASE INUD (AFU_ORTHOLOGUE AFUA_5G00480)"/>
    <property type="match status" value="1"/>
</dbReference>
<reference evidence="6 7" key="1">
    <citation type="submission" date="2023-03" db="EMBL/GenBank/DDBJ databases">
        <title>Draft genome sequence of the bacteria which degrade cell wall of Tricholomamatutake.</title>
        <authorList>
            <person name="Konishi Y."/>
            <person name="Fukuta Y."/>
            <person name="Shirasaka N."/>
        </authorList>
    </citation>
    <scope>NUCLEOTIDE SEQUENCE [LARGE SCALE GENOMIC DNA]</scope>
    <source>
        <strain evidence="7">mu1</strain>
    </source>
</reference>
<dbReference type="Gene3D" id="2.60.120.560">
    <property type="entry name" value="Exo-inulinase, domain 1"/>
    <property type="match status" value="1"/>
</dbReference>
<evidence type="ECO:0000259" key="4">
    <source>
        <dbReference type="Pfam" id="PF00251"/>
    </source>
</evidence>
<evidence type="ECO:0000256" key="2">
    <source>
        <dbReference type="ARBA" id="ARBA00022801"/>
    </source>
</evidence>
<dbReference type="InterPro" id="IPR001362">
    <property type="entry name" value="Glyco_hydro_32"/>
</dbReference>
<comment type="similarity">
    <text evidence="1">Belongs to the glycosyl hydrolase 32 family.</text>
</comment>
<evidence type="ECO:0000256" key="3">
    <source>
        <dbReference type="ARBA" id="ARBA00023295"/>
    </source>
</evidence>
<sequence length="955" mass="107995">MATSSMVTIAKRYLNIPIHNEAPFSRIRIIQGGAEIKRFTLKVAMEEVQSWFTVDVADCEGCEVIVEAEADGAALCASHFVFQSDRAAGEQELYAEKDRPQVHYTTKKGWIGNPVAFYREQGEWHLRYKHKLYANSQSELMGHGVSKDLIHWREADTAYDELDPGREELEASTSRLVELPVNGNEAERRWLGFHEDNTYSFYREEDGRYVAEHERNVLWHGNLTALSAHATEDGRCILLGVNQNLPLTSMPFQGQLLIPVELKLRKSDEGIIKVHAAPIEELHRLRIWQRTWSDLALENGNSFEESLHFRVAPGEWPGVRVLPAENKPDDITSDMLEVVLELDIEAETLLDIELYGIRVALDTQKQTISCKDITARLPAASGKLKLHLLLDKASMEIFACEGEVAMSVAVRPDYRQRTIRLLNRKGTANAESLVVYGLRGIWPTPEEKLLIQEAIKDDTVVYQSDSYTVYSNRVEDSVYGEPPAYVPDRETIVTPTRAIEEFVWRKNWAHDMNRVIDRGNVWHPKQEVARLPMIYTGHATIDAAYRLAADIFYRCGSAEFARPGEEGMWTAGLFQGPGEGFGVWVRDTTHIAIRSGNILDPEGARRSLLFTTKGGLDNGVDGTAMPIVGIWDYYLATGDLTLVKESWQGLKARIAKLEQSFDPERGLIPADQATSNDAFPEPENGGFSFATEIYFMEAFRAMSRMGVYMGESDLLIRQWADRGELLLRNIRSEYWKEEAGYYTSGPVGSESYENSYWESAGQEIAMWPRYEIASAEQRQSMLNRLPEVAMNEFGVNVFPYRPETNHFCNAAWVVWTSGMAAAAGREGRLDLLTTLIGQQVRNSVINKTFYEVIDYQTGKAWRWPGQLWHAAGFISYFLLGVLGMEYDEEGATFAPAVPEMLCDLKMENLRYRSAVFDIAVHGWGTAFAMTCDGEPLDKIPVTMTGRHVLEFKTVQ</sequence>
<gene>
    <name evidence="6" type="ORF">MU1_04070</name>
</gene>
<evidence type="ECO:0000259" key="5">
    <source>
        <dbReference type="Pfam" id="PF08244"/>
    </source>
</evidence>
<dbReference type="InterPro" id="IPR013148">
    <property type="entry name" value="Glyco_hydro_32_N"/>
</dbReference>
<dbReference type="PANTHER" id="PTHR42800:SF1">
    <property type="entry name" value="EXOINULINASE INUD (AFU_ORTHOLOGUE AFUA_5G00480)"/>
    <property type="match status" value="1"/>
</dbReference>
<dbReference type="SUPFAM" id="SSF49899">
    <property type="entry name" value="Concanavalin A-like lectins/glucanases"/>
    <property type="match status" value="1"/>
</dbReference>
<keyword evidence="2" id="KW-0378">Hydrolase</keyword>
<dbReference type="Gene3D" id="1.50.10.10">
    <property type="match status" value="1"/>
</dbReference>
<dbReference type="SMART" id="SM00640">
    <property type="entry name" value="Glyco_32"/>
    <property type="match status" value="1"/>
</dbReference>
<protein>
    <recommendedName>
        <fullName evidence="8">Glycosyl hydrolase family 32</fullName>
    </recommendedName>
</protein>
<dbReference type="InterPro" id="IPR008928">
    <property type="entry name" value="6-hairpin_glycosidase_sf"/>
</dbReference>
<feature type="domain" description="Glycosyl hydrolase family 32 C-terminal" evidence="5">
    <location>
        <begin position="366"/>
        <end position="436"/>
    </location>
</feature>
<evidence type="ECO:0008006" key="8">
    <source>
        <dbReference type="Google" id="ProtNLM"/>
    </source>
</evidence>
<keyword evidence="7" id="KW-1185">Reference proteome</keyword>
<proteinExistence type="inferred from homology"/>
<accession>A0ABQ6G9Y9</accession>
<dbReference type="InterPro" id="IPR013320">
    <property type="entry name" value="ConA-like_dom_sf"/>
</dbReference>
<evidence type="ECO:0000313" key="7">
    <source>
        <dbReference type="Proteomes" id="UP001157114"/>
    </source>
</evidence>
<feature type="domain" description="Glycosyl hydrolase family 32 N-terminal" evidence="4">
    <location>
        <begin position="103"/>
        <end position="161"/>
    </location>
</feature>
<dbReference type="Proteomes" id="UP001157114">
    <property type="component" value="Unassembled WGS sequence"/>
</dbReference>
<dbReference type="InterPro" id="IPR013189">
    <property type="entry name" value="Glyco_hydro_32_C"/>
</dbReference>
<dbReference type="Gene3D" id="2.115.10.20">
    <property type="entry name" value="Glycosyl hydrolase domain, family 43"/>
    <property type="match status" value="2"/>
</dbReference>
<name>A0ABQ6G9Y9_9BACL</name>
<dbReference type="RefSeq" id="WP_284236742.1">
    <property type="nucleotide sequence ID" value="NZ_BSSQ01000001.1"/>
</dbReference>
<keyword evidence="3" id="KW-0326">Glycosidase</keyword>